<keyword evidence="2" id="KW-1185">Reference proteome</keyword>
<organism evidence="1 2">
    <name type="scientific">Banduia mediterranea</name>
    <dbReference type="NCBI Taxonomy" id="3075609"/>
    <lineage>
        <taxon>Bacteria</taxon>
        <taxon>Pseudomonadati</taxon>
        <taxon>Pseudomonadota</taxon>
        <taxon>Gammaproteobacteria</taxon>
        <taxon>Nevskiales</taxon>
        <taxon>Algiphilaceae</taxon>
        <taxon>Banduia</taxon>
    </lineage>
</organism>
<dbReference type="Pfam" id="PF05973">
    <property type="entry name" value="Gp49"/>
    <property type="match status" value="1"/>
</dbReference>
<protein>
    <submittedName>
        <fullName evidence="1">Type II toxin-antitoxin system RelE/ParE family toxin</fullName>
    </submittedName>
</protein>
<sequence>MLEAEALRPVSWIASSYKDYRAFPEPVQDAMGFALFRAQQGAKHDDAKPLKGFGGAGVLEIVTDHDGDTFRAVYTVKFANAIYVLHAFQKKSKSGRKTPAEEIELIRRRLKVAEADYQQQLARGPS</sequence>
<dbReference type="EMBL" id="JAVRIC010000004">
    <property type="protein sequence ID" value="MDT0496645.1"/>
    <property type="molecule type" value="Genomic_DNA"/>
</dbReference>
<dbReference type="InterPro" id="IPR009241">
    <property type="entry name" value="HigB-like"/>
</dbReference>
<name>A0ABU2WGH8_9GAMM</name>
<comment type="caution">
    <text evidence="1">The sequence shown here is derived from an EMBL/GenBank/DDBJ whole genome shotgun (WGS) entry which is preliminary data.</text>
</comment>
<evidence type="ECO:0000313" key="2">
    <source>
        <dbReference type="Proteomes" id="UP001254608"/>
    </source>
</evidence>
<reference evidence="1 2" key="1">
    <citation type="submission" date="2023-09" db="EMBL/GenBank/DDBJ databases">
        <authorList>
            <person name="Rey-Velasco X."/>
        </authorList>
    </citation>
    <scope>NUCLEOTIDE SEQUENCE [LARGE SCALE GENOMIC DNA]</scope>
    <source>
        <strain evidence="1 2">W345</strain>
    </source>
</reference>
<accession>A0ABU2WGH8</accession>
<proteinExistence type="predicted"/>
<dbReference type="Proteomes" id="UP001254608">
    <property type="component" value="Unassembled WGS sequence"/>
</dbReference>
<dbReference type="RefSeq" id="WP_311364033.1">
    <property type="nucleotide sequence ID" value="NZ_JAVRIC010000004.1"/>
</dbReference>
<evidence type="ECO:0000313" key="1">
    <source>
        <dbReference type="EMBL" id="MDT0496645.1"/>
    </source>
</evidence>
<gene>
    <name evidence="1" type="ORF">RM530_04620</name>
</gene>